<organism evidence="1 2">
    <name type="scientific">Pseudorhodoferax aquiterrae</name>
    <dbReference type="NCBI Taxonomy" id="747304"/>
    <lineage>
        <taxon>Bacteria</taxon>
        <taxon>Pseudomonadati</taxon>
        <taxon>Pseudomonadota</taxon>
        <taxon>Betaproteobacteria</taxon>
        <taxon>Burkholderiales</taxon>
        <taxon>Comamonadaceae</taxon>
    </lineage>
</organism>
<sequence>MRLLLQGFKGENRALHPKLLPETVGTLSRNQNPARGDLRPWRAPLQVSAVPAGRSTIYRMGRDVASDANYWLSWAGTVHAVRGMVADDTTERTYYTGDGFPKYTDNTIGLASTPYPSAWRRLGVPKPTAQMLVSTATAGSSTTSETRYYTYTYVTSLGEESAPAPVSGAWYGPDDSTLNLANIGVPPSGEFTIDRVRIYRTQSGQTGETEFFFLREIAAGLTTSQDDGRALGEVLPTDGWLPPPEDLHTLTGMWNGMMAGISGNAVRYCVAYKPYAWPIPFETLPADAKPVSLAKFGQSLLVLTTAKPVLVSGTSPDSLDEQPLEIGQSCMAPKATVAFGHGVAWVCPDGLAYFGEGGAKILTLGLLTRDDWQAMNPHTMVAGVYEGAYICFYDDADGIRRGFLIDPAAPQGLYFLDKGYKALYFDELQDALYVLDTDGSVSKWDAGAALMTARFVGKQWFTPRTNLGAGRVVADAYPVQIEVLATQVDPDAVTAMLARGLPGLTAPTATSLRYAVTVSNREPFRLPGGFLSTEWQVSIASVHPVQAVAVANAMAELAQ</sequence>
<keyword evidence="2" id="KW-1185">Reference proteome</keyword>
<evidence type="ECO:0008006" key="3">
    <source>
        <dbReference type="Google" id="ProtNLM"/>
    </source>
</evidence>
<reference evidence="2" key="1">
    <citation type="journal article" date="2019" name="Int. J. Syst. Evol. Microbiol.">
        <title>The Global Catalogue of Microorganisms (GCM) 10K type strain sequencing project: providing services to taxonomists for standard genome sequencing and annotation.</title>
        <authorList>
            <consortium name="The Broad Institute Genomics Platform"/>
            <consortium name="The Broad Institute Genome Sequencing Center for Infectious Disease"/>
            <person name="Wu L."/>
            <person name="Ma J."/>
        </authorList>
    </citation>
    <scope>NUCLEOTIDE SEQUENCE [LARGE SCALE GENOMIC DNA]</scope>
    <source>
        <strain evidence="2">KCTC 23314</strain>
    </source>
</reference>
<dbReference type="Proteomes" id="UP000626210">
    <property type="component" value="Unassembled WGS sequence"/>
</dbReference>
<evidence type="ECO:0000313" key="1">
    <source>
        <dbReference type="EMBL" id="GHC72627.1"/>
    </source>
</evidence>
<evidence type="ECO:0000313" key="2">
    <source>
        <dbReference type="Proteomes" id="UP000626210"/>
    </source>
</evidence>
<gene>
    <name evidence="1" type="ORF">GCM10007320_08630</name>
</gene>
<accession>A0ABQ3FX47</accession>
<comment type="caution">
    <text evidence="1">The sequence shown here is derived from an EMBL/GenBank/DDBJ whole genome shotgun (WGS) entry which is preliminary data.</text>
</comment>
<dbReference type="EMBL" id="BMYK01000002">
    <property type="protein sequence ID" value="GHC72627.1"/>
    <property type="molecule type" value="Genomic_DNA"/>
</dbReference>
<proteinExistence type="predicted"/>
<name>A0ABQ3FX47_9BURK</name>
<protein>
    <recommendedName>
        <fullName evidence="3">Virion structural protein</fullName>
    </recommendedName>
</protein>
<dbReference type="RefSeq" id="WP_189685730.1">
    <property type="nucleotide sequence ID" value="NZ_BMYK01000002.1"/>
</dbReference>